<name>A0A6I1MNF5_9CLOT</name>
<protein>
    <submittedName>
        <fullName evidence="4">Aerolysin family beta-barrel pore-forming toxin</fullName>
    </submittedName>
</protein>
<feature type="domain" description="Aerolysin-like C-terminal" evidence="3">
    <location>
        <begin position="15"/>
        <end position="71"/>
    </location>
</feature>
<dbReference type="Proteomes" id="UP000430345">
    <property type="component" value="Unassembled WGS sequence"/>
</dbReference>
<evidence type="ECO:0000313" key="4">
    <source>
        <dbReference type="EMBL" id="MPQ44564.1"/>
    </source>
</evidence>
<evidence type="ECO:0000313" key="5">
    <source>
        <dbReference type="Proteomes" id="UP000430345"/>
    </source>
</evidence>
<evidence type="ECO:0000256" key="1">
    <source>
        <dbReference type="ARBA" id="ARBA00009831"/>
    </source>
</evidence>
<reference evidence="4 5" key="1">
    <citation type="submission" date="2019-10" db="EMBL/GenBank/DDBJ databases">
        <title>The Genome Sequence of Clostridium tarantellae Isolated from Fish Brain.</title>
        <authorList>
            <person name="Bano L."/>
            <person name="Kiel M."/>
            <person name="Sales G."/>
            <person name="Doxey A.C."/>
            <person name="Mansfield M.J."/>
            <person name="Schiavone M."/>
            <person name="Rossetto O."/>
            <person name="Pirazzini M."/>
            <person name="Dobrindt U."/>
            <person name="Montecucco C."/>
        </authorList>
    </citation>
    <scope>NUCLEOTIDE SEQUENCE [LARGE SCALE GENOMIC DNA]</scope>
    <source>
        <strain evidence="4 5">DSM 3997</strain>
    </source>
</reference>
<sequence>MNKSYIVLRGSDYVDVEEIKNFIILNSAFQKIWFNFANALGFQKTKGDTGKFIGENIKVFRDGDNYVLIGASSRPKNLNT</sequence>
<dbReference type="Gene3D" id="3.30.412.10">
    <property type="entry name" value="Proaerolysin, chain A, domain 2"/>
    <property type="match status" value="1"/>
</dbReference>
<evidence type="ECO:0000259" key="3">
    <source>
        <dbReference type="Pfam" id="PF01117"/>
    </source>
</evidence>
<gene>
    <name evidence="4" type="ORF">GBZ86_12505</name>
</gene>
<proteinExistence type="inferred from homology"/>
<keyword evidence="2" id="KW-1015">Disulfide bond</keyword>
<comment type="similarity">
    <text evidence="1">Belongs to the aerolysin family.</text>
</comment>
<dbReference type="AlphaFoldDB" id="A0A6I1MNF5"/>
<comment type="caution">
    <text evidence="4">The sequence shown here is derived from an EMBL/GenBank/DDBJ whole genome shotgun (WGS) entry which is preliminary data.</text>
</comment>
<organism evidence="4 5">
    <name type="scientific">Clostridium tarantellae</name>
    <dbReference type="NCBI Taxonomy" id="39493"/>
    <lineage>
        <taxon>Bacteria</taxon>
        <taxon>Bacillati</taxon>
        <taxon>Bacillota</taxon>
        <taxon>Clostridia</taxon>
        <taxon>Eubacteriales</taxon>
        <taxon>Clostridiaceae</taxon>
        <taxon>Clostridium</taxon>
    </lineage>
</organism>
<accession>A0A6I1MNF5</accession>
<dbReference type="EMBL" id="WHJC01000245">
    <property type="protein sequence ID" value="MPQ44564.1"/>
    <property type="molecule type" value="Genomic_DNA"/>
</dbReference>
<evidence type="ECO:0000256" key="2">
    <source>
        <dbReference type="ARBA" id="ARBA00023157"/>
    </source>
</evidence>
<dbReference type="Pfam" id="PF01117">
    <property type="entry name" value="Aerolysin"/>
    <property type="match status" value="1"/>
</dbReference>
<dbReference type="InterPro" id="IPR055267">
    <property type="entry name" value="Aerolysin-like_C"/>
</dbReference>
<keyword evidence="5" id="KW-1185">Reference proteome</keyword>